<comment type="caution">
    <text evidence="1">The sequence shown here is derived from an EMBL/GenBank/DDBJ whole genome shotgun (WGS) entry which is preliminary data.</text>
</comment>
<organism evidence="1 2">
    <name type="scientific">Bizionia arctica</name>
    <dbReference type="NCBI Taxonomy" id="1495645"/>
    <lineage>
        <taxon>Bacteria</taxon>
        <taxon>Pseudomonadati</taxon>
        <taxon>Bacteroidota</taxon>
        <taxon>Flavobacteriia</taxon>
        <taxon>Flavobacteriales</taxon>
        <taxon>Flavobacteriaceae</taxon>
        <taxon>Bizionia</taxon>
    </lineage>
</organism>
<gene>
    <name evidence="1" type="ORF">GCM10010976_12430</name>
</gene>
<dbReference type="Proteomes" id="UP000625976">
    <property type="component" value="Unassembled WGS sequence"/>
</dbReference>
<reference evidence="1" key="2">
    <citation type="submission" date="2020-09" db="EMBL/GenBank/DDBJ databases">
        <authorList>
            <person name="Sun Q."/>
            <person name="Zhou Y."/>
        </authorList>
    </citation>
    <scope>NUCLEOTIDE SEQUENCE</scope>
    <source>
        <strain evidence="1">CGMCC 1.12751</strain>
    </source>
</reference>
<dbReference type="AlphaFoldDB" id="A0A917LLU6"/>
<name>A0A917LLU6_9FLAO</name>
<dbReference type="EMBL" id="BMFQ01000001">
    <property type="protein sequence ID" value="GGG42397.1"/>
    <property type="molecule type" value="Genomic_DNA"/>
</dbReference>
<evidence type="ECO:0000313" key="2">
    <source>
        <dbReference type="Proteomes" id="UP000625976"/>
    </source>
</evidence>
<reference evidence="1" key="1">
    <citation type="journal article" date="2014" name="Int. J. Syst. Evol. Microbiol.">
        <title>Complete genome sequence of Corynebacterium casei LMG S-19264T (=DSM 44701T), isolated from a smear-ripened cheese.</title>
        <authorList>
            <consortium name="US DOE Joint Genome Institute (JGI-PGF)"/>
            <person name="Walter F."/>
            <person name="Albersmeier A."/>
            <person name="Kalinowski J."/>
            <person name="Ruckert C."/>
        </authorList>
    </citation>
    <scope>NUCLEOTIDE SEQUENCE</scope>
    <source>
        <strain evidence="1">CGMCC 1.12751</strain>
    </source>
</reference>
<keyword evidence="2" id="KW-1185">Reference proteome</keyword>
<evidence type="ECO:0000313" key="1">
    <source>
        <dbReference type="EMBL" id="GGG42397.1"/>
    </source>
</evidence>
<accession>A0A917LLU6</accession>
<sequence>MNYDLSEVLNTLEEMGGDNDSSEKKEEKKVDSVIYFKDILVEKADSISTLSLEEQNKLKALETIVMRIKVDEESGAFNFGFGSTFENLDELPEVLEKIEQAKAFNSKDDAQFSKLDQSAVANSAKDMFEYVDYSYDGKTFSRTLKEDFVRSPEDLEVLNSEISQMGDDSKDTFDDMTYTLIYHFPKPIKSVTNKEAIISADKKTVTLKLNFMEMMKSPEKGTLKVILKD</sequence>
<protein>
    <submittedName>
        <fullName evidence="1">Uncharacterized protein</fullName>
    </submittedName>
</protein>
<proteinExistence type="predicted"/>